<dbReference type="InterPro" id="IPR003736">
    <property type="entry name" value="PAAI_dom"/>
</dbReference>
<comment type="catalytic activity">
    <reaction evidence="13">
        <text>(9Z)-octadecenoyl-CoA + H2O = (9Z)-octadecenoate + CoA + H(+)</text>
        <dbReference type="Rhea" id="RHEA:40139"/>
        <dbReference type="ChEBI" id="CHEBI:15377"/>
        <dbReference type="ChEBI" id="CHEBI:15378"/>
        <dbReference type="ChEBI" id="CHEBI:30823"/>
        <dbReference type="ChEBI" id="CHEBI:57287"/>
        <dbReference type="ChEBI" id="CHEBI:57387"/>
    </reaction>
    <physiologicalReaction direction="left-to-right" evidence="13">
        <dbReference type="Rhea" id="RHEA:40140"/>
    </physiologicalReaction>
</comment>
<evidence type="ECO:0000256" key="1">
    <source>
        <dbReference type="ARBA" id="ARBA00004123"/>
    </source>
</evidence>
<accession>A0A6F9D5W1</accession>
<dbReference type="GO" id="GO:0005739">
    <property type="term" value="C:mitochondrion"/>
    <property type="evidence" value="ECO:0007669"/>
    <property type="project" value="UniProtKB-SubCell"/>
</dbReference>
<dbReference type="GO" id="GO:0005634">
    <property type="term" value="C:nucleus"/>
    <property type="evidence" value="ECO:0007669"/>
    <property type="project" value="UniProtKB-SubCell"/>
</dbReference>
<comment type="catalytic activity">
    <reaction evidence="18">
        <text>hexanoyl-CoA + H2O = hexanoate + CoA + H(+)</text>
        <dbReference type="Rhea" id="RHEA:40115"/>
        <dbReference type="ChEBI" id="CHEBI:15377"/>
        <dbReference type="ChEBI" id="CHEBI:15378"/>
        <dbReference type="ChEBI" id="CHEBI:17120"/>
        <dbReference type="ChEBI" id="CHEBI:57287"/>
        <dbReference type="ChEBI" id="CHEBI:62620"/>
    </reaction>
    <physiologicalReaction direction="left-to-right" evidence="18">
        <dbReference type="Rhea" id="RHEA:40116"/>
    </physiologicalReaction>
</comment>
<evidence type="ECO:0000256" key="24">
    <source>
        <dbReference type="ARBA" id="ARBA00081533"/>
    </source>
</evidence>
<dbReference type="NCBIfam" id="TIGR00369">
    <property type="entry name" value="unchar_dom_1"/>
    <property type="match status" value="1"/>
</dbReference>
<evidence type="ECO:0000256" key="14">
    <source>
        <dbReference type="ARBA" id="ARBA00047588"/>
    </source>
</evidence>
<evidence type="ECO:0000256" key="20">
    <source>
        <dbReference type="ARBA" id="ARBA00058205"/>
    </source>
</evidence>
<dbReference type="AlphaFoldDB" id="A0A6F9D5W1"/>
<dbReference type="CDD" id="cd03443">
    <property type="entry name" value="PaaI_thioesterase"/>
    <property type="match status" value="1"/>
</dbReference>
<dbReference type="InterPro" id="IPR039298">
    <property type="entry name" value="ACOT13"/>
</dbReference>
<evidence type="ECO:0000256" key="7">
    <source>
        <dbReference type="ARBA" id="ARBA00022801"/>
    </source>
</evidence>
<keyword evidence="7" id="KW-0378">Hydrolase</keyword>
<dbReference type="InterPro" id="IPR006683">
    <property type="entry name" value="Thioestr_dom"/>
</dbReference>
<evidence type="ECO:0000256" key="15">
    <source>
        <dbReference type="ARBA" id="ARBA00047969"/>
    </source>
</evidence>
<dbReference type="Pfam" id="PF03061">
    <property type="entry name" value="4HBT"/>
    <property type="match status" value="1"/>
</dbReference>
<dbReference type="GO" id="GO:0005829">
    <property type="term" value="C:cytosol"/>
    <property type="evidence" value="ECO:0007669"/>
    <property type="project" value="UniProtKB-SubCell"/>
</dbReference>
<dbReference type="GO" id="GO:0006629">
    <property type="term" value="P:lipid metabolic process"/>
    <property type="evidence" value="ECO:0007669"/>
    <property type="project" value="UniProtKB-KW"/>
</dbReference>
<evidence type="ECO:0000256" key="8">
    <source>
        <dbReference type="ARBA" id="ARBA00022990"/>
    </source>
</evidence>
<dbReference type="Gene3D" id="3.10.129.10">
    <property type="entry name" value="Hotdog Thioesterase"/>
    <property type="match status" value="1"/>
</dbReference>
<comment type="subunit">
    <text evidence="21">Homotetramer. Interacts with PCTP.</text>
</comment>
<evidence type="ECO:0000256" key="5">
    <source>
        <dbReference type="ARBA" id="ARBA00008324"/>
    </source>
</evidence>
<evidence type="ECO:0000256" key="2">
    <source>
        <dbReference type="ARBA" id="ARBA00004173"/>
    </source>
</evidence>
<dbReference type="InterPro" id="IPR029069">
    <property type="entry name" value="HotDog_dom_sf"/>
</dbReference>
<keyword evidence="9" id="KW-0443">Lipid metabolism</keyword>
<organism evidence="27">
    <name type="scientific">Phallusia mammillata</name>
    <dbReference type="NCBI Taxonomy" id="59560"/>
    <lineage>
        <taxon>Eukaryota</taxon>
        <taxon>Metazoa</taxon>
        <taxon>Chordata</taxon>
        <taxon>Tunicata</taxon>
        <taxon>Ascidiacea</taxon>
        <taxon>Phlebobranchia</taxon>
        <taxon>Ascidiidae</taxon>
        <taxon>Phallusia</taxon>
    </lineage>
</organism>
<keyword evidence="8" id="KW-0007">Acetylation</keyword>
<evidence type="ECO:0000256" key="3">
    <source>
        <dbReference type="ARBA" id="ARBA00004186"/>
    </source>
</evidence>
<dbReference type="PANTHER" id="PTHR21660">
    <property type="entry name" value="THIOESTERASE SUPERFAMILY MEMBER-RELATED"/>
    <property type="match status" value="1"/>
</dbReference>
<dbReference type="FunFam" id="3.10.129.10:FF:000021">
    <property type="entry name" value="Acyl-coenzyme A thioesterase 13"/>
    <property type="match status" value="1"/>
</dbReference>
<keyword evidence="6" id="KW-0963">Cytoplasm</keyword>
<comment type="catalytic activity">
    <reaction evidence="16">
        <text>dodecanoyl-CoA + H2O = dodecanoate + CoA + H(+)</text>
        <dbReference type="Rhea" id="RHEA:30135"/>
        <dbReference type="ChEBI" id="CHEBI:15377"/>
        <dbReference type="ChEBI" id="CHEBI:15378"/>
        <dbReference type="ChEBI" id="CHEBI:18262"/>
        <dbReference type="ChEBI" id="CHEBI:57287"/>
        <dbReference type="ChEBI" id="CHEBI:57375"/>
    </reaction>
    <physiologicalReaction direction="left-to-right" evidence="16">
        <dbReference type="Rhea" id="RHEA:30136"/>
    </physiologicalReaction>
</comment>
<keyword evidence="10" id="KW-0496">Mitochondrion</keyword>
<dbReference type="GO" id="GO:0005819">
    <property type="term" value="C:spindle"/>
    <property type="evidence" value="ECO:0007669"/>
    <property type="project" value="UniProtKB-SubCell"/>
</dbReference>
<keyword evidence="11" id="KW-0206">Cytoskeleton</keyword>
<evidence type="ECO:0000259" key="26">
    <source>
        <dbReference type="Pfam" id="PF03061"/>
    </source>
</evidence>
<evidence type="ECO:0000256" key="22">
    <source>
        <dbReference type="ARBA" id="ARBA00067273"/>
    </source>
</evidence>
<proteinExistence type="evidence at transcript level"/>
<feature type="domain" description="Thioesterase" evidence="26">
    <location>
        <begin position="52"/>
        <end position="127"/>
    </location>
</feature>
<dbReference type="GO" id="GO:0047617">
    <property type="term" value="F:fatty acyl-CoA hydrolase activity"/>
    <property type="evidence" value="ECO:0007669"/>
    <property type="project" value="InterPro"/>
</dbReference>
<comment type="function">
    <text evidence="20">Catalyzes the hydrolysis of acyl-CoAs into free fatty acids and coenzyme A (CoASH), regulating their respective intracellular levels. Has acyl-CoA thioesterase activity towards medium (C12) and long-chain (C18) fatty acyl-CoA substrates. Can also hydrolyze 3-hydroxyphenylacetyl-CoA and 3,4-dihydroxyphenylacetyl-CoA (in vitro). May play a role in controlling adaptive thermogenesis.</text>
</comment>
<evidence type="ECO:0000256" key="16">
    <source>
        <dbReference type="ARBA" id="ARBA00048074"/>
    </source>
</evidence>
<evidence type="ECO:0000256" key="17">
    <source>
        <dbReference type="ARBA" id="ARBA00048180"/>
    </source>
</evidence>
<comment type="catalytic activity">
    <reaction evidence="15">
        <text>decanoyl-CoA + H2O = decanoate + CoA + H(+)</text>
        <dbReference type="Rhea" id="RHEA:40059"/>
        <dbReference type="ChEBI" id="CHEBI:15377"/>
        <dbReference type="ChEBI" id="CHEBI:15378"/>
        <dbReference type="ChEBI" id="CHEBI:27689"/>
        <dbReference type="ChEBI" id="CHEBI:57287"/>
        <dbReference type="ChEBI" id="CHEBI:61430"/>
    </reaction>
    <physiologicalReaction direction="left-to-right" evidence="15">
        <dbReference type="Rhea" id="RHEA:40060"/>
    </physiologicalReaction>
</comment>
<comment type="catalytic activity">
    <reaction evidence="17">
        <text>tetradecanoyl-CoA + H2O = tetradecanoate + CoA + H(+)</text>
        <dbReference type="Rhea" id="RHEA:40119"/>
        <dbReference type="ChEBI" id="CHEBI:15377"/>
        <dbReference type="ChEBI" id="CHEBI:15378"/>
        <dbReference type="ChEBI" id="CHEBI:30807"/>
        <dbReference type="ChEBI" id="CHEBI:57287"/>
        <dbReference type="ChEBI" id="CHEBI:57385"/>
    </reaction>
    <physiologicalReaction direction="left-to-right" evidence="17">
        <dbReference type="Rhea" id="RHEA:40120"/>
    </physiologicalReaction>
</comment>
<sequence>MAAVTALRQIVRNLSKSKRYDRLGQHLNVVSAGNGKIKCEMPVLEEHLNLSGNLHGGFTATLVDVVSTYALGTLDDPRFGVSVDMNISYTSSAKQGDTLIITSDVLKRGQTLAFANVEIRDQNDKLIAYGRHTKYVA</sequence>
<comment type="catalytic activity">
    <reaction evidence="14">
        <text>octanoyl-CoA + H2O = octanoate + CoA + H(+)</text>
        <dbReference type="Rhea" id="RHEA:30143"/>
        <dbReference type="ChEBI" id="CHEBI:15377"/>
        <dbReference type="ChEBI" id="CHEBI:15378"/>
        <dbReference type="ChEBI" id="CHEBI:25646"/>
        <dbReference type="ChEBI" id="CHEBI:57287"/>
        <dbReference type="ChEBI" id="CHEBI:57386"/>
    </reaction>
    <physiologicalReaction direction="left-to-right" evidence="14">
        <dbReference type="Rhea" id="RHEA:30144"/>
    </physiologicalReaction>
</comment>
<comment type="subcellular location">
    <subcellularLocation>
        <location evidence="3">Cytoplasm</location>
        <location evidence="3">Cytoskeleton</location>
        <location evidence="3">Spindle</location>
    </subcellularLocation>
    <subcellularLocation>
        <location evidence="4">Cytoplasm</location>
        <location evidence="4">Cytosol</location>
    </subcellularLocation>
    <subcellularLocation>
        <location evidence="2">Mitochondrion</location>
    </subcellularLocation>
    <subcellularLocation>
        <location evidence="1">Nucleus</location>
    </subcellularLocation>
</comment>
<comment type="similarity">
    <text evidence="5">Belongs to the thioesterase PaaI family.</text>
</comment>
<evidence type="ECO:0000256" key="4">
    <source>
        <dbReference type="ARBA" id="ARBA00004514"/>
    </source>
</evidence>
<evidence type="ECO:0000256" key="12">
    <source>
        <dbReference type="ARBA" id="ARBA00023242"/>
    </source>
</evidence>
<evidence type="ECO:0000256" key="21">
    <source>
        <dbReference type="ARBA" id="ARBA00064709"/>
    </source>
</evidence>
<evidence type="ECO:0000256" key="23">
    <source>
        <dbReference type="ARBA" id="ARBA00075657"/>
    </source>
</evidence>
<evidence type="ECO:0000256" key="11">
    <source>
        <dbReference type="ARBA" id="ARBA00023212"/>
    </source>
</evidence>
<evidence type="ECO:0000256" key="6">
    <source>
        <dbReference type="ARBA" id="ARBA00022490"/>
    </source>
</evidence>
<evidence type="ECO:0000256" key="19">
    <source>
        <dbReference type="ARBA" id="ARBA00052976"/>
    </source>
</evidence>
<evidence type="ECO:0000256" key="9">
    <source>
        <dbReference type="ARBA" id="ARBA00023098"/>
    </source>
</evidence>
<reference evidence="27" key="1">
    <citation type="submission" date="2020-04" db="EMBL/GenBank/DDBJ databases">
        <authorList>
            <person name="Neveu A P."/>
        </authorList>
    </citation>
    <scope>NUCLEOTIDE SEQUENCE</scope>
    <source>
        <tissue evidence="27">Whole embryo</tissue>
    </source>
</reference>
<name>A0A6F9D5W1_9ASCI</name>
<dbReference type="EMBL" id="LR782658">
    <property type="protein sequence ID" value="CAB3219764.1"/>
    <property type="molecule type" value="mRNA"/>
</dbReference>
<dbReference type="SUPFAM" id="SSF54637">
    <property type="entry name" value="Thioesterase/thiol ester dehydrase-isomerase"/>
    <property type="match status" value="1"/>
</dbReference>
<keyword evidence="12" id="KW-0539">Nucleus</keyword>
<evidence type="ECO:0000256" key="13">
    <source>
        <dbReference type="ARBA" id="ARBA00037002"/>
    </source>
</evidence>
<dbReference type="PANTHER" id="PTHR21660:SF1">
    <property type="entry name" value="ACYL-COENZYME A THIOESTERASE 13"/>
    <property type="match status" value="1"/>
</dbReference>
<evidence type="ECO:0000256" key="25">
    <source>
        <dbReference type="ARBA" id="ARBA00083956"/>
    </source>
</evidence>
<evidence type="ECO:0000256" key="18">
    <source>
        <dbReference type="ARBA" id="ARBA00050199"/>
    </source>
</evidence>
<evidence type="ECO:0000313" key="27">
    <source>
        <dbReference type="EMBL" id="CAB3219764.1"/>
    </source>
</evidence>
<gene>
    <name evidence="27" type="primary">Acot13</name>
</gene>
<comment type="catalytic activity">
    <reaction evidence="19">
        <text>a fatty acyl-CoA + H2O = a fatty acid + CoA + H(+)</text>
        <dbReference type="Rhea" id="RHEA:16781"/>
        <dbReference type="ChEBI" id="CHEBI:15377"/>
        <dbReference type="ChEBI" id="CHEBI:15378"/>
        <dbReference type="ChEBI" id="CHEBI:28868"/>
        <dbReference type="ChEBI" id="CHEBI:57287"/>
        <dbReference type="ChEBI" id="CHEBI:77636"/>
    </reaction>
    <physiologicalReaction direction="left-to-right" evidence="19">
        <dbReference type="Rhea" id="RHEA:16782"/>
    </physiologicalReaction>
</comment>
<protein>
    <recommendedName>
        <fullName evidence="22">Acyl-coenzyme A thioesterase 13</fullName>
    </recommendedName>
    <alternativeName>
        <fullName evidence="24">Hotdog-fold thioesterase superfamily member 2</fullName>
    </alternativeName>
    <alternativeName>
        <fullName evidence="23">Palmitoyl-CoA hydrolase</fullName>
    </alternativeName>
    <alternativeName>
        <fullName evidence="25">Thioesterase superfamily member 2</fullName>
    </alternativeName>
</protein>
<evidence type="ECO:0000256" key="10">
    <source>
        <dbReference type="ARBA" id="ARBA00023128"/>
    </source>
</evidence>